<feature type="non-terminal residue" evidence="1">
    <location>
        <position position="31"/>
    </location>
</feature>
<name>X1TC91_9ZZZZ</name>
<dbReference type="AlphaFoldDB" id="X1TC91"/>
<evidence type="ECO:0000313" key="1">
    <source>
        <dbReference type="EMBL" id="GAI88956.1"/>
    </source>
</evidence>
<sequence length="31" mass="3588">MWSLPDIRRLNEEAVRNASKLNKAIETGFLD</sequence>
<proteinExistence type="predicted"/>
<gene>
    <name evidence="1" type="ORF">S12H4_34110</name>
</gene>
<protein>
    <submittedName>
        <fullName evidence="1">Uncharacterized protein</fullName>
    </submittedName>
</protein>
<organism evidence="1">
    <name type="scientific">marine sediment metagenome</name>
    <dbReference type="NCBI Taxonomy" id="412755"/>
    <lineage>
        <taxon>unclassified sequences</taxon>
        <taxon>metagenomes</taxon>
        <taxon>ecological metagenomes</taxon>
    </lineage>
</organism>
<comment type="caution">
    <text evidence="1">The sequence shown here is derived from an EMBL/GenBank/DDBJ whole genome shotgun (WGS) entry which is preliminary data.</text>
</comment>
<dbReference type="EMBL" id="BARW01020156">
    <property type="protein sequence ID" value="GAI88956.1"/>
    <property type="molecule type" value="Genomic_DNA"/>
</dbReference>
<reference evidence="1" key="1">
    <citation type="journal article" date="2014" name="Front. Microbiol.">
        <title>High frequency of phylogenetically diverse reductive dehalogenase-homologous genes in deep subseafloor sedimentary metagenomes.</title>
        <authorList>
            <person name="Kawai M."/>
            <person name="Futagami T."/>
            <person name="Toyoda A."/>
            <person name="Takaki Y."/>
            <person name="Nishi S."/>
            <person name="Hori S."/>
            <person name="Arai W."/>
            <person name="Tsubouchi T."/>
            <person name="Morono Y."/>
            <person name="Uchiyama I."/>
            <person name="Ito T."/>
            <person name="Fujiyama A."/>
            <person name="Inagaki F."/>
            <person name="Takami H."/>
        </authorList>
    </citation>
    <scope>NUCLEOTIDE SEQUENCE</scope>
    <source>
        <strain evidence="1">Expedition CK06-06</strain>
    </source>
</reference>
<accession>X1TC91</accession>